<accession>A0A4Y3WMF8</accession>
<keyword evidence="2" id="KW-0812">Transmembrane</keyword>
<evidence type="ECO:0000313" key="4">
    <source>
        <dbReference type="Proteomes" id="UP000320338"/>
    </source>
</evidence>
<proteinExistence type="predicted"/>
<dbReference type="Proteomes" id="UP000320338">
    <property type="component" value="Unassembled WGS sequence"/>
</dbReference>
<dbReference type="EMBL" id="BJNG01000017">
    <property type="protein sequence ID" value="GEC19985.1"/>
    <property type="molecule type" value="Genomic_DNA"/>
</dbReference>
<feature type="region of interest" description="Disordered" evidence="1">
    <location>
        <begin position="58"/>
        <end position="78"/>
    </location>
</feature>
<evidence type="ECO:0000256" key="2">
    <source>
        <dbReference type="SAM" id="Phobius"/>
    </source>
</evidence>
<protein>
    <submittedName>
        <fullName evidence="3">Uncharacterized protein</fullName>
    </submittedName>
</protein>
<dbReference type="RefSeq" id="WP_141278537.1">
    <property type="nucleotide sequence ID" value="NZ_BAAARZ010000102.1"/>
</dbReference>
<keyword evidence="4" id="KW-1185">Reference proteome</keyword>
<gene>
    <name evidence="3" type="ORF">PHY01_22680</name>
</gene>
<comment type="caution">
    <text evidence="3">The sequence shown here is derived from an EMBL/GenBank/DDBJ whole genome shotgun (WGS) entry which is preliminary data.</text>
</comment>
<dbReference type="AlphaFoldDB" id="A0A4Y3WMF8"/>
<organism evidence="3 4">
    <name type="scientific">Pseudonocardia hydrocarbonoxydans</name>
    <dbReference type="NCBI Taxonomy" id="76726"/>
    <lineage>
        <taxon>Bacteria</taxon>
        <taxon>Bacillati</taxon>
        <taxon>Actinomycetota</taxon>
        <taxon>Actinomycetes</taxon>
        <taxon>Pseudonocardiales</taxon>
        <taxon>Pseudonocardiaceae</taxon>
        <taxon>Pseudonocardia</taxon>
    </lineage>
</organism>
<keyword evidence="2" id="KW-1133">Transmembrane helix</keyword>
<sequence>MPIEIIVPVAGSALLGFFGWLKYRAYLQFMTHVVEKLGDKRAAEIAAIGRISKPGLAVSELPTRRPGPRRQNNTGRAA</sequence>
<evidence type="ECO:0000313" key="3">
    <source>
        <dbReference type="EMBL" id="GEC19985.1"/>
    </source>
</evidence>
<evidence type="ECO:0000256" key="1">
    <source>
        <dbReference type="SAM" id="MobiDB-lite"/>
    </source>
</evidence>
<name>A0A4Y3WMF8_9PSEU</name>
<reference evidence="3 4" key="1">
    <citation type="submission" date="2019-06" db="EMBL/GenBank/DDBJ databases">
        <title>Whole genome shotgun sequence of Pseudonocardia hydrocarbonoxydans NBRC 14498.</title>
        <authorList>
            <person name="Hosoyama A."/>
            <person name="Uohara A."/>
            <person name="Ohji S."/>
            <person name="Ichikawa N."/>
        </authorList>
    </citation>
    <scope>NUCLEOTIDE SEQUENCE [LARGE SCALE GENOMIC DNA]</scope>
    <source>
        <strain evidence="3 4">NBRC 14498</strain>
    </source>
</reference>
<keyword evidence="2" id="KW-0472">Membrane</keyword>
<feature type="transmembrane region" description="Helical" evidence="2">
    <location>
        <begin position="6"/>
        <end position="23"/>
    </location>
</feature>